<proteinExistence type="predicted"/>
<protein>
    <submittedName>
        <fullName evidence="2">Uncharacterized protein</fullName>
    </submittedName>
</protein>
<name>A0AA40KR31_9HYME</name>
<comment type="caution">
    <text evidence="2">The sequence shown here is derived from an EMBL/GenBank/DDBJ whole genome shotgun (WGS) entry which is preliminary data.</text>
</comment>
<feature type="region of interest" description="Disordered" evidence="1">
    <location>
        <begin position="1"/>
        <end position="21"/>
    </location>
</feature>
<organism evidence="2 3">
    <name type="scientific">Melipona bicolor</name>
    <dbReference type="NCBI Taxonomy" id="60889"/>
    <lineage>
        <taxon>Eukaryota</taxon>
        <taxon>Metazoa</taxon>
        <taxon>Ecdysozoa</taxon>
        <taxon>Arthropoda</taxon>
        <taxon>Hexapoda</taxon>
        <taxon>Insecta</taxon>
        <taxon>Pterygota</taxon>
        <taxon>Neoptera</taxon>
        <taxon>Endopterygota</taxon>
        <taxon>Hymenoptera</taxon>
        <taxon>Apocrita</taxon>
        <taxon>Aculeata</taxon>
        <taxon>Apoidea</taxon>
        <taxon>Anthophila</taxon>
        <taxon>Apidae</taxon>
        <taxon>Melipona</taxon>
    </lineage>
</organism>
<gene>
    <name evidence="2" type="ORF">K0M31_019328</name>
</gene>
<dbReference type="EMBL" id="JAHYIQ010000008">
    <property type="protein sequence ID" value="KAK1129613.1"/>
    <property type="molecule type" value="Genomic_DNA"/>
</dbReference>
<evidence type="ECO:0000313" key="3">
    <source>
        <dbReference type="Proteomes" id="UP001177670"/>
    </source>
</evidence>
<reference evidence="2" key="1">
    <citation type="submission" date="2021-10" db="EMBL/GenBank/DDBJ databases">
        <title>Melipona bicolor Genome sequencing and assembly.</title>
        <authorList>
            <person name="Araujo N.S."/>
            <person name="Arias M.C."/>
        </authorList>
    </citation>
    <scope>NUCLEOTIDE SEQUENCE</scope>
    <source>
        <strain evidence="2">USP_2M_L1-L4_2017</strain>
        <tissue evidence="2">Whole body</tissue>
    </source>
</reference>
<dbReference type="Proteomes" id="UP001177670">
    <property type="component" value="Unassembled WGS sequence"/>
</dbReference>
<sequence length="308" mass="35018">MKAGKGSPPTTSLDKLSSTEEADRPNAIPFPIFPVACRYVVSPSPYPHRQTVLRRRINETFDPTRIDTELRSEKELWEIVKMRYKLLSPNSFPNDQNFQNANLPNTPTLSFPRRINSTKLVPSSYYINFRASSLGRRQWERKKEPVAGTTLLQRIHERAYTGWDWGQAVHPLDTVDIGQSRHRFAGGALFRKRQTGLSSFRLLYDCAGVGRPRLDPKRGGPPGPSGGETIATVTFSIESSLPVDIERAMLDSLCSVHAPVREILRRDCSSTRTFAFRTLDSRRGWLQHYSLWPLNLGSLRDLADFINY</sequence>
<dbReference type="AlphaFoldDB" id="A0AA40KR31"/>
<evidence type="ECO:0000256" key="1">
    <source>
        <dbReference type="SAM" id="MobiDB-lite"/>
    </source>
</evidence>
<keyword evidence="3" id="KW-1185">Reference proteome</keyword>
<evidence type="ECO:0000313" key="2">
    <source>
        <dbReference type="EMBL" id="KAK1129613.1"/>
    </source>
</evidence>
<accession>A0AA40KR31</accession>